<feature type="chain" id="PRO_5016050098" description="N-acetylmuramoyl-L-alanine amidase" evidence="3">
    <location>
        <begin position="22"/>
        <end position="405"/>
    </location>
</feature>
<protein>
    <recommendedName>
        <fullName evidence="2">N-acetylmuramoyl-L-alanine amidase</fullName>
        <ecNumber evidence="2">3.5.1.28</ecNumber>
    </recommendedName>
</protein>
<dbReference type="SUPFAM" id="SSF53187">
    <property type="entry name" value="Zn-dependent exopeptidases"/>
    <property type="match status" value="1"/>
</dbReference>
<evidence type="ECO:0000256" key="3">
    <source>
        <dbReference type="SAM" id="SignalP"/>
    </source>
</evidence>
<comment type="caution">
    <text evidence="5">The sequence shown here is derived from an EMBL/GenBank/DDBJ whole genome shotgun (WGS) entry which is preliminary data.</text>
</comment>
<evidence type="ECO:0000256" key="2">
    <source>
        <dbReference type="ARBA" id="ARBA00011901"/>
    </source>
</evidence>
<dbReference type="Proteomes" id="UP000249720">
    <property type="component" value="Unassembled WGS sequence"/>
</dbReference>
<dbReference type="GO" id="GO:0030288">
    <property type="term" value="C:outer membrane-bounded periplasmic space"/>
    <property type="evidence" value="ECO:0007669"/>
    <property type="project" value="TreeGrafter"/>
</dbReference>
<dbReference type="PANTHER" id="PTHR30404">
    <property type="entry name" value="N-ACETYLMURAMOYL-L-ALANINE AMIDASE"/>
    <property type="match status" value="1"/>
</dbReference>
<dbReference type="EMBL" id="QKZV01000005">
    <property type="protein sequence ID" value="PZX62395.1"/>
    <property type="molecule type" value="Genomic_DNA"/>
</dbReference>
<dbReference type="EC" id="3.5.1.28" evidence="2"/>
<evidence type="ECO:0000256" key="1">
    <source>
        <dbReference type="ARBA" id="ARBA00001561"/>
    </source>
</evidence>
<accession>A0A2W7SHN0</accession>
<evidence type="ECO:0000313" key="6">
    <source>
        <dbReference type="Proteomes" id="UP000249720"/>
    </source>
</evidence>
<sequence length="405" mass="45278">MKYISLSVLFSFFFIACSHSADTNEKPNNHSLPIDTVWYGKTTGKLPAFLYGDGTDRLGGATMGYIDTGVICKVIGKTQKFFQVQLSQYHTALIDTAMILADTTIQYKPTVLSGSWKAWGTDSCYDIVSIYLPQKVPYTSHMELNPSAIKIQLYGVQSNTNWITQLQSLKEIKNLYYRQTENDVLEVTIQLKHAQHWGYSMGYEGHKLLIKVKRQPPIVTLSHLTIAIDAGHGGTNSGASGTVYGLVEKNYTLLFAKELERQLKLAHAKVIMTRTSDTTFDNKDRILFLQQKNPDALISLHFNSADDASVNGVSTYYKHIGFRPLSTFILKSMLAIHLNEFGNVGSFNFALNAPTDFVNCLVEIAFLSNKADETKIKNPAFRVAVARQIVAGLKDWLMYAATEKN</sequence>
<comment type="catalytic activity">
    <reaction evidence="1">
        <text>Hydrolyzes the link between N-acetylmuramoyl residues and L-amino acid residues in certain cell-wall glycopeptides.</text>
        <dbReference type="EC" id="3.5.1.28"/>
    </reaction>
</comment>
<dbReference type="OrthoDB" id="9806267at2"/>
<name>A0A2W7SHN0_9BACT</name>
<keyword evidence="3" id="KW-0732">Signal</keyword>
<evidence type="ECO:0000313" key="5">
    <source>
        <dbReference type="EMBL" id="PZX62395.1"/>
    </source>
</evidence>
<dbReference type="Gene3D" id="3.40.630.40">
    <property type="entry name" value="Zn-dependent exopeptidases"/>
    <property type="match status" value="1"/>
</dbReference>
<dbReference type="SMART" id="SM00646">
    <property type="entry name" value="Ami_3"/>
    <property type="match status" value="1"/>
</dbReference>
<gene>
    <name evidence="5" type="ORF">LX80_01878</name>
</gene>
<dbReference type="PROSITE" id="PS51257">
    <property type="entry name" value="PROKAR_LIPOPROTEIN"/>
    <property type="match status" value="1"/>
</dbReference>
<keyword evidence="6" id="KW-1185">Reference proteome</keyword>
<feature type="domain" description="MurNAc-LAA" evidence="4">
    <location>
        <begin position="290"/>
        <end position="394"/>
    </location>
</feature>
<feature type="signal peptide" evidence="3">
    <location>
        <begin position="1"/>
        <end position="21"/>
    </location>
</feature>
<evidence type="ECO:0000259" key="4">
    <source>
        <dbReference type="SMART" id="SM00646"/>
    </source>
</evidence>
<dbReference type="RefSeq" id="WP_111295590.1">
    <property type="nucleotide sequence ID" value="NZ_QKZV01000005.1"/>
</dbReference>
<dbReference type="AlphaFoldDB" id="A0A2W7SHN0"/>
<dbReference type="Pfam" id="PF01520">
    <property type="entry name" value="Amidase_3"/>
    <property type="match status" value="1"/>
</dbReference>
<reference evidence="5 6" key="1">
    <citation type="submission" date="2018-06" db="EMBL/GenBank/DDBJ databases">
        <title>Genomic Encyclopedia of Archaeal and Bacterial Type Strains, Phase II (KMG-II): from individual species to whole genera.</title>
        <authorList>
            <person name="Goeker M."/>
        </authorList>
    </citation>
    <scope>NUCLEOTIDE SEQUENCE [LARGE SCALE GENOMIC DNA]</scope>
    <source>
        <strain evidence="5 6">DSM 23241</strain>
    </source>
</reference>
<proteinExistence type="predicted"/>
<dbReference type="PANTHER" id="PTHR30404:SF7">
    <property type="entry name" value="CELL WALL AMIDASE LYTH-RELATED"/>
    <property type="match status" value="1"/>
</dbReference>
<dbReference type="CDD" id="cd02696">
    <property type="entry name" value="MurNAc-LAA"/>
    <property type="match status" value="1"/>
</dbReference>
<dbReference type="InterPro" id="IPR002508">
    <property type="entry name" value="MurNAc-LAA_cat"/>
</dbReference>
<organism evidence="5 6">
    <name type="scientific">Hydrotalea sandarakina</name>
    <dbReference type="NCBI Taxonomy" id="1004304"/>
    <lineage>
        <taxon>Bacteria</taxon>
        <taxon>Pseudomonadati</taxon>
        <taxon>Bacteroidota</taxon>
        <taxon>Chitinophagia</taxon>
        <taxon>Chitinophagales</taxon>
        <taxon>Chitinophagaceae</taxon>
        <taxon>Hydrotalea</taxon>
    </lineage>
</organism>
<dbReference type="GO" id="GO:0008745">
    <property type="term" value="F:N-acetylmuramoyl-L-alanine amidase activity"/>
    <property type="evidence" value="ECO:0007669"/>
    <property type="project" value="UniProtKB-EC"/>
</dbReference>
<dbReference type="InterPro" id="IPR050695">
    <property type="entry name" value="N-acetylmuramoyl_amidase_3"/>
</dbReference>
<dbReference type="GO" id="GO:0009253">
    <property type="term" value="P:peptidoglycan catabolic process"/>
    <property type="evidence" value="ECO:0007669"/>
    <property type="project" value="InterPro"/>
</dbReference>